<dbReference type="Proteomes" id="UP000176244">
    <property type="component" value="Unassembled WGS sequence"/>
</dbReference>
<dbReference type="AlphaFoldDB" id="A0A1F2PCB8"/>
<dbReference type="OrthoDB" id="1873312at2"/>
<sequence>MSKEKAVLIFGAGATAALGMPLTEKQNDFFRTFFFSEVTDLKNYGLTEQDVERFAALKKLKAEDEFNIEDLINFVKYFFIEDEESFKMIDLYNLIDIQIHKGLNLMIYESVSNEKKILYPHHLVQYRKGILVVLQEYFSMQIKKAQQNKKIHLYVDFFQEIGKVLLKEKGELIPDGLDLRDSDFVFSNFSYLSFNWDVLLLWSMFIAHKNLNDQNAFYYNNQNQMFKLKVFNDFATFMTSKSFDKDTAKWYPYNESVAYRLNDPDRNTDRKVVLIPTFFPHGQTNWLDCPYCGKLSAYLGDCFKLQSNSLAMRSPLTADDYYKCVHCGSKLTTKDSAMLLQTLYKSKTPYIEEIQRAMRIKVEEAEYLIFIGYSLPEDDIDYKSFFRSAKTVHNNKKVFVVLKGDNFENRWYEAVEILKMISDDINNKEIILRYCAIFGKKNVFISMVGFPTAMDLVTLIMMKGW</sequence>
<comment type="caution">
    <text evidence="1">The sequence shown here is derived from an EMBL/GenBank/DDBJ whole genome shotgun (WGS) entry which is preliminary data.</text>
</comment>
<dbReference type="RefSeq" id="WP_070372703.1">
    <property type="nucleotide sequence ID" value="NZ_LKEU01000049.1"/>
</dbReference>
<evidence type="ECO:0000313" key="2">
    <source>
        <dbReference type="Proteomes" id="UP000176244"/>
    </source>
</evidence>
<evidence type="ECO:0000313" key="1">
    <source>
        <dbReference type="EMBL" id="OFV69070.1"/>
    </source>
</evidence>
<gene>
    <name evidence="1" type="ORF">ACWI_34660</name>
</gene>
<dbReference type="STRING" id="52694.ACWI_34660"/>
<organism evidence="1 2">
    <name type="scientific">Acetobacterium wieringae</name>
    <dbReference type="NCBI Taxonomy" id="52694"/>
    <lineage>
        <taxon>Bacteria</taxon>
        <taxon>Bacillati</taxon>
        <taxon>Bacillota</taxon>
        <taxon>Clostridia</taxon>
        <taxon>Eubacteriales</taxon>
        <taxon>Eubacteriaceae</taxon>
        <taxon>Acetobacterium</taxon>
    </lineage>
</organism>
<accession>A0A1F2PCB8</accession>
<protein>
    <submittedName>
        <fullName evidence="1">Uncharacterized protein</fullName>
    </submittedName>
</protein>
<reference evidence="1 2" key="1">
    <citation type="submission" date="2015-09" db="EMBL/GenBank/DDBJ databases">
        <title>Genome sequence of Acetobacterium wieringae DSM 1911.</title>
        <authorList>
            <person name="Poehlein A."/>
            <person name="Bengelsdorf F.R."/>
            <person name="Schiel-Bengelsdorf B."/>
            <person name="Duerre P."/>
            <person name="Daniel R."/>
        </authorList>
    </citation>
    <scope>NUCLEOTIDE SEQUENCE [LARGE SCALE GENOMIC DNA]</scope>
    <source>
        <strain evidence="1 2">DSM 1911</strain>
    </source>
</reference>
<name>A0A1F2PCB8_9FIRM</name>
<dbReference type="EMBL" id="LKEU01000049">
    <property type="protein sequence ID" value="OFV69070.1"/>
    <property type="molecule type" value="Genomic_DNA"/>
</dbReference>
<proteinExistence type="predicted"/>